<dbReference type="OrthoDB" id="2413078at2"/>
<keyword evidence="1" id="KW-0472">Membrane</keyword>
<dbReference type="AlphaFoldDB" id="A0A3S8RZX7"/>
<evidence type="ECO:0000256" key="1">
    <source>
        <dbReference type="SAM" id="Phobius"/>
    </source>
</evidence>
<gene>
    <name evidence="2" type="ORF">EIM92_21695</name>
</gene>
<reference evidence="2 3" key="1">
    <citation type="submission" date="2018-11" db="EMBL/GenBank/DDBJ databases">
        <title>Genome sequencing of Paenibacillus lentus DSM25539(T).</title>
        <authorList>
            <person name="Kook J.-K."/>
            <person name="Park S.-N."/>
            <person name="Lim Y.K."/>
        </authorList>
    </citation>
    <scope>NUCLEOTIDE SEQUENCE [LARGE SCALE GENOMIC DNA]</scope>
    <source>
        <strain evidence="2 3">DSM 25539</strain>
    </source>
</reference>
<accession>A0A3S8RZX7</accession>
<dbReference type="Proteomes" id="UP000273145">
    <property type="component" value="Chromosome"/>
</dbReference>
<feature type="transmembrane region" description="Helical" evidence="1">
    <location>
        <begin position="26"/>
        <end position="47"/>
    </location>
</feature>
<evidence type="ECO:0000313" key="2">
    <source>
        <dbReference type="EMBL" id="AZK48465.1"/>
    </source>
</evidence>
<dbReference type="KEGG" id="plen:EIM92_21695"/>
<feature type="transmembrane region" description="Helical" evidence="1">
    <location>
        <begin position="6"/>
        <end position="21"/>
    </location>
</feature>
<protein>
    <recommendedName>
        <fullName evidence="4">EamA domain-containing protein</fullName>
    </recommendedName>
</protein>
<keyword evidence="3" id="KW-1185">Reference proteome</keyword>
<dbReference type="RefSeq" id="WP_125084622.1">
    <property type="nucleotide sequence ID" value="NZ_CP034248.1"/>
</dbReference>
<keyword evidence="1" id="KW-0812">Transmembrane</keyword>
<dbReference type="EMBL" id="CP034248">
    <property type="protein sequence ID" value="AZK48465.1"/>
    <property type="molecule type" value="Genomic_DNA"/>
</dbReference>
<sequence length="93" mass="10781">MPDLTVFFIIVGMSAFQYFMASRNSFILGAVVPLLFTALVTWMFITSRIESKIAYSVLLVIGLIILIEEWARGRKSFRKRQQKEMEIMITKDL</sequence>
<evidence type="ECO:0000313" key="3">
    <source>
        <dbReference type="Proteomes" id="UP000273145"/>
    </source>
</evidence>
<proteinExistence type="predicted"/>
<name>A0A3S8RZX7_9BACL</name>
<evidence type="ECO:0008006" key="4">
    <source>
        <dbReference type="Google" id="ProtNLM"/>
    </source>
</evidence>
<feature type="transmembrane region" description="Helical" evidence="1">
    <location>
        <begin position="53"/>
        <end position="71"/>
    </location>
</feature>
<organism evidence="2 3">
    <name type="scientific">Paenibacillus lentus</name>
    <dbReference type="NCBI Taxonomy" id="1338368"/>
    <lineage>
        <taxon>Bacteria</taxon>
        <taxon>Bacillati</taxon>
        <taxon>Bacillota</taxon>
        <taxon>Bacilli</taxon>
        <taxon>Bacillales</taxon>
        <taxon>Paenibacillaceae</taxon>
        <taxon>Paenibacillus</taxon>
    </lineage>
</organism>
<keyword evidence="1" id="KW-1133">Transmembrane helix</keyword>